<dbReference type="SUPFAM" id="SSF48452">
    <property type="entry name" value="TPR-like"/>
    <property type="match status" value="1"/>
</dbReference>
<dbReference type="OrthoDB" id="3206999at2"/>
<sequence>MSDQFLFSGQSLEPQIRLLLQALSDYASRDDATGLLDEQGAHALETVELSLKGRELFASEDMADLLARVRLGRFQSLPAGRDRDDLKAGLKWFARVRRTNPSRVPESVRAALDDSIYDEDWEEFGDPEWLSGDLLDAAITRLEELFEEAAEAWPDSKRRPLGGQVETAAPEPDGAIDPTVPRGSGRSDAEGPGEVSDAVRHAATLVGYLTTRFEQLDRRPDLDRAIGLGRWVLVPGRISGQPRLAATANLAGALMNLAEATSDLDALNEAVDLFDALAGERGTAADQSNLAVVLLFRFEMLARDLDLDQAVVAARAGARLTVAGDPFLPSRLSNLGSALRTLFDRHSDEEILDEAVDVGRKAVRLSDPEDLDIVRRLTNLAASLSTRFERHRHRSDIDESIDLGRRAVASGPATGHSGRVGNLASALHARGTFYGQLQDLQDALRMARTAAQAMPVGHSDRVDLLINAAGTAMSWFDWTGDRTAVLTSIGLGRTAAAEATDSIRNASVHSNLSVHLLTAFEAAGDIEFVHLAYREAGIGIRLAGERVSAVALSNLSLAARTLFEETGSRPHLDVALDTARKAVKRCPEDHPDRGAFLSNLGLCLYRDGQTKEAVEATLAAYEHPASIGTASGVAYAANAARMLVEQPGGRRDPRVMRLWEEVASSTTAPVPLRLEGLVTVARANVAHPVRSAGLYRAAVDLLPAAAWHGIDPVSRTRRLAVWQGLARDAGAMVLNAESPAAAMAVLDGGLSQLWFRATPAASEVDRLRRVAPALADRVDATRRALTMTGP</sequence>
<dbReference type="Proteomes" id="UP000198327">
    <property type="component" value="Unassembled WGS sequence"/>
</dbReference>
<reference evidence="3" key="1">
    <citation type="submission" date="2017-06" db="EMBL/GenBank/DDBJ databases">
        <authorList>
            <person name="Varghese N."/>
            <person name="Submissions S."/>
        </authorList>
    </citation>
    <scope>NUCLEOTIDE SEQUENCE [LARGE SCALE GENOMIC DNA]</scope>
    <source>
        <strain evidence="3">JCM 23211</strain>
    </source>
</reference>
<name>A0A239MYX0_9NOCA</name>
<accession>A0A239MYX0</accession>
<protein>
    <submittedName>
        <fullName evidence="2">Tetratricopeptide repeat-containing protein</fullName>
    </submittedName>
</protein>
<evidence type="ECO:0000256" key="1">
    <source>
        <dbReference type="SAM" id="MobiDB-lite"/>
    </source>
</evidence>
<dbReference type="AlphaFoldDB" id="A0A239MYX0"/>
<dbReference type="EMBL" id="FZOW01000025">
    <property type="protein sequence ID" value="SNT47977.1"/>
    <property type="molecule type" value="Genomic_DNA"/>
</dbReference>
<dbReference type="Gene3D" id="1.25.40.10">
    <property type="entry name" value="Tetratricopeptide repeat domain"/>
    <property type="match status" value="2"/>
</dbReference>
<evidence type="ECO:0000313" key="3">
    <source>
        <dbReference type="Proteomes" id="UP000198327"/>
    </source>
</evidence>
<evidence type="ECO:0000313" key="2">
    <source>
        <dbReference type="EMBL" id="SNT47977.1"/>
    </source>
</evidence>
<gene>
    <name evidence="2" type="ORF">SAMN05421642_12535</name>
</gene>
<dbReference type="RefSeq" id="WP_089252138.1">
    <property type="nucleotide sequence ID" value="NZ_FZOW01000025.1"/>
</dbReference>
<proteinExistence type="predicted"/>
<keyword evidence="3" id="KW-1185">Reference proteome</keyword>
<feature type="region of interest" description="Disordered" evidence="1">
    <location>
        <begin position="153"/>
        <end position="196"/>
    </location>
</feature>
<dbReference type="InterPro" id="IPR011990">
    <property type="entry name" value="TPR-like_helical_dom_sf"/>
</dbReference>
<dbReference type="Pfam" id="PF13374">
    <property type="entry name" value="TPR_10"/>
    <property type="match status" value="1"/>
</dbReference>
<organism evidence="2 3">
    <name type="scientific">Rhodococcoides kyotonense</name>
    <dbReference type="NCBI Taxonomy" id="398843"/>
    <lineage>
        <taxon>Bacteria</taxon>
        <taxon>Bacillati</taxon>
        <taxon>Actinomycetota</taxon>
        <taxon>Actinomycetes</taxon>
        <taxon>Mycobacteriales</taxon>
        <taxon>Nocardiaceae</taxon>
        <taxon>Rhodococcoides</taxon>
    </lineage>
</organism>